<dbReference type="EMBL" id="BSPL01000011">
    <property type="protein sequence ID" value="GLS69424.1"/>
    <property type="molecule type" value="Genomic_DNA"/>
</dbReference>
<proteinExistence type="predicted"/>
<organism evidence="2 3">
    <name type="scientific">Methylobacterium tardum</name>
    <dbReference type="NCBI Taxonomy" id="374432"/>
    <lineage>
        <taxon>Bacteria</taxon>
        <taxon>Pseudomonadati</taxon>
        <taxon>Pseudomonadota</taxon>
        <taxon>Alphaproteobacteria</taxon>
        <taxon>Hyphomicrobiales</taxon>
        <taxon>Methylobacteriaceae</taxon>
        <taxon>Methylobacterium</taxon>
    </lineage>
</organism>
<dbReference type="InterPro" id="IPR052894">
    <property type="entry name" value="AsmA-related"/>
</dbReference>
<dbReference type="AlphaFoldDB" id="A0AA37TEX2"/>
<dbReference type="Proteomes" id="UP001157440">
    <property type="component" value="Unassembled WGS sequence"/>
</dbReference>
<protein>
    <submittedName>
        <fullName evidence="2">Cell envelope biogenesis protein AsmA</fullName>
    </submittedName>
</protein>
<feature type="domain" description="AsmA" evidence="1">
    <location>
        <begin position="343"/>
        <end position="512"/>
    </location>
</feature>
<accession>A0AA37TEX2</accession>
<dbReference type="PANTHER" id="PTHR30441:SF4">
    <property type="entry name" value="PROTEIN ASMA"/>
    <property type="match status" value="1"/>
</dbReference>
<comment type="caution">
    <text evidence="2">The sequence shown here is derived from an EMBL/GenBank/DDBJ whole genome shotgun (WGS) entry which is preliminary data.</text>
</comment>
<reference evidence="3" key="1">
    <citation type="journal article" date="2019" name="Int. J. Syst. Evol. Microbiol.">
        <title>The Global Catalogue of Microorganisms (GCM) 10K type strain sequencing project: providing services to taxonomists for standard genome sequencing and annotation.</title>
        <authorList>
            <consortium name="The Broad Institute Genomics Platform"/>
            <consortium name="The Broad Institute Genome Sequencing Center for Infectious Disease"/>
            <person name="Wu L."/>
            <person name="Ma J."/>
        </authorList>
    </citation>
    <scope>NUCLEOTIDE SEQUENCE [LARGE SCALE GENOMIC DNA]</scope>
    <source>
        <strain evidence="3">NBRC 103632</strain>
    </source>
</reference>
<dbReference type="GO" id="GO:0005886">
    <property type="term" value="C:plasma membrane"/>
    <property type="evidence" value="ECO:0007669"/>
    <property type="project" value="TreeGrafter"/>
</dbReference>
<dbReference type="PANTHER" id="PTHR30441">
    <property type="entry name" value="DUF748 DOMAIN-CONTAINING PROTEIN"/>
    <property type="match status" value="1"/>
</dbReference>
<dbReference type="InterPro" id="IPR007844">
    <property type="entry name" value="AsmA"/>
</dbReference>
<keyword evidence="3" id="KW-1185">Reference proteome</keyword>
<dbReference type="GO" id="GO:0090313">
    <property type="term" value="P:regulation of protein targeting to membrane"/>
    <property type="evidence" value="ECO:0007669"/>
    <property type="project" value="TreeGrafter"/>
</dbReference>
<name>A0AA37TEX2_9HYPH</name>
<evidence type="ECO:0000313" key="3">
    <source>
        <dbReference type="Proteomes" id="UP001157440"/>
    </source>
</evidence>
<evidence type="ECO:0000313" key="2">
    <source>
        <dbReference type="EMBL" id="GLS69424.1"/>
    </source>
</evidence>
<dbReference type="Pfam" id="PF05170">
    <property type="entry name" value="AsmA"/>
    <property type="match status" value="1"/>
</dbReference>
<gene>
    <name evidence="2" type="ORF">GCM10007890_14370</name>
</gene>
<sequence>MSLRRPTLVLALGSLIVAGLGLRDWPVDGGRATAFVSQALDAYGLTLSAQGPASLTVLPLPRLTLGRVRVAAGTAGPALVEEGRLSIDLDPFSLLGGRAAIGGLRLEGARLSGEAAAWSGPLGRLGAQVRSDVTARPRRIIVTGARIAQGTEVRDLDLDLAWPFWSGSAEGHATLTWRGVPTQVALTHLRPADMALGGRSPFTADVTWPGGSLAADGTVEASSETAALPNLRGQVRFETRALPETLSWIGWDVPLSPLAGVVSVAGRFETAERSVSWPSLRVGFGQNVLEGAGAVALGPGEAPRLSVQATLAAETLDLAPLVGDLVRLSEPEGVPLALAPFTQGDLDLRLSAADARVGPVPVQDLAASVLVRDAAMEVAVNRARVQEGTFKGRMTLASGADPAETEMRLQGSVDHLDLGSLSGDMGAGRWVGGPVQGQFSLDSSARDSAGLLAHLGGRAALSVEGGAIAGLDLADVIHRNGAIAPGALARRNSRTAFERAAITLRFTDGIGEITEAGLVGPSVGATLHGQVSLPDRRLDARGNLALRPASAPPRGLLFAVSGPWSAPAVQILAHGEAAEAASRPGEAMLPESLKQPATLGLPGNARAYAP</sequence>
<evidence type="ECO:0000259" key="1">
    <source>
        <dbReference type="Pfam" id="PF05170"/>
    </source>
</evidence>